<dbReference type="EMBL" id="DVIT01000056">
    <property type="protein sequence ID" value="HIS48489.1"/>
    <property type="molecule type" value="Genomic_DNA"/>
</dbReference>
<dbReference type="PANTHER" id="PTHR33361">
    <property type="entry name" value="GLR0591 PROTEIN"/>
    <property type="match status" value="1"/>
</dbReference>
<reference evidence="1" key="2">
    <citation type="journal article" date="2021" name="PeerJ">
        <title>Extensive microbial diversity within the chicken gut microbiome revealed by metagenomics and culture.</title>
        <authorList>
            <person name="Gilroy R."/>
            <person name="Ravi A."/>
            <person name="Getino M."/>
            <person name="Pursley I."/>
            <person name="Horton D.L."/>
            <person name="Alikhan N.F."/>
            <person name="Baker D."/>
            <person name="Gharbi K."/>
            <person name="Hall N."/>
            <person name="Watson M."/>
            <person name="Adriaenssens E.M."/>
            <person name="Foster-Nyarko E."/>
            <person name="Jarju S."/>
            <person name="Secka A."/>
            <person name="Antonio M."/>
            <person name="Oren A."/>
            <person name="Chaudhuri R.R."/>
            <person name="La Ragione R."/>
            <person name="Hildebrand F."/>
            <person name="Pallen M.J."/>
        </authorList>
    </citation>
    <scope>NUCLEOTIDE SEQUENCE</scope>
    <source>
        <strain evidence="1">CHK178-757</strain>
    </source>
</reference>
<dbReference type="Proteomes" id="UP000823927">
    <property type="component" value="Unassembled WGS sequence"/>
</dbReference>
<sequence>MLRKSYGSLSLGLAGILSVSTILSGCAQNPGIRNTSRTSAAAADTQIGLLPGDSPEFNNFLMDLFNEQITSNSIDFHYSLEHPENYGLSMENVTFGTVDISNPDQDLEDTKAVLDQLRDFDYDTLSSRQQLIYDMLEENFQDSIDSIDYTLYQTIFSPTIGIQAQLPVILSEYTFRTQQDIDDYILLLEDVDRYFSELLDVEKAKAEAGFFMADFTADAVISQCQEFIASPQENLLIDIFQEKLDSEMPELSQEQKDDYIRRNQDAVLNHVIPAYENLIEGLTALKGTGTNEGGLANYENGADYYSMLAKSATGSSKTVDEMIQLTDDALSDDLNTILTLYFSDTDLLTEMTEAQPPSTDPREILDMLQTAITDEFPQPVSGEFTIKYVHKSLEENLSPAFYMVPAIDAVDSNTIYINNYYTNAENAMSLFTTLAHEGYPGHLYESTWFNSTNPHPIRKLLNYSGYSEGWATYVEMRSFAWTGVSDSIAQALSANQDFSLGLCARVDMGVNYQGWTREETTEYMNQFGMGDEDTVTWLYEAVVAEPSNYLSYYIGYKEFKALRAEAEEALGTDFDPVSFHEFILTTGPAPFDLIREQMDVWISQVNDGNAQAA</sequence>
<proteinExistence type="predicted"/>
<gene>
    <name evidence="1" type="ORF">IAB46_13235</name>
</gene>
<evidence type="ECO:0000313" key="1">
    <source>
        <dbReference type="EMBL" id="HIS48489.1"/>
    </source>
</evidence>
<name>A0A9D1F6V4_9FIRM</name>
<dbReference type="PANTHER" id="PTHR33361:SF2">
    <property type="entry name" value="DUF885 DOMAIN-CONTAINING PROTEIN"/>
    <property type="match status" value="1"/>
</dbReference>
<dbReference type="Pfam" id="PF05960">
    <property type="entry name" value="DUF885"/>
    <property type="match status" value="1"/>
</dbReference>
<evidence type="ECO:0000313" key="2">
    <source>
        <dbReference type="Proteomes" id="UP000823927"/>
    </source>
</evidence>
<protein>
    <submittedName>
        <fullName evidence="1">DUF885 domain-containing protein</fullName>
    </submittedName>
</protein>
<comment type="caution">
    <text evidence="1">The sequence shown here is derived from an EMBL/GenBank/DDBJ whole genome shotgun (WGS) entry which is preliminary data.</text>
</comment>
<dbReference type="InterPro" id="IPR010281">
    <property type="entry name" value="DUF885"/>
</dbReference>
<dbReference type="AlphaFoldDB" id="A0A9D1F6V4"/>
<dbReference type="PROSITE" id="PS51257">
    <property type="entry name" value="PROKAR_LIPOPROTEIN"/>
    <property type="match status" value="1"/>
</dbReference>
<reference evidence="1" key="1">
    <citation type="submission" date="2020-10" db="EMBL/GenBank/DDBJ databases">
        <authorList>
            <person name="Gilroy R."/>
        </authorList>
    </citation>
    <scope>NUCLEOTIDE SEQUENCE</scope>
    <source>
        <strain evidence="1">CHK178-757</strain>
    </source>
</reference>
<accession>A0A9D1F6V4</accession>
<organism evidence="1 2">
    <name type="scientific">Candidatus Scybalocola faecigallinarum</name>
    <dbReference type="NCBI Taxonomy" id="2840941"/>
    <lineage>
        <taxon>Bacteria</taxon>
        <taxon>Bacillati</taxon>
        <taxon>Bacillota</taxon>
        <taxon>Clostridia</taxon>
        <taxon>Lachnospirales</taxon>
        <taxon>Lachnospiraceae</taxon>
        <taxon>Lachnospiraceae incertae sedis</taxon>
        <taxon>Candidatus Scybalocola (ex Gilroy et al. 2021)</taxon>
    </lineage>
</organism>